<dbReference type="InterPro" id="IPR043502">
    <property type="entry name" value="DNA/RNA_pol_sf"/>
</dbReference>
<keyword evidence="6" id="KW-1185">Reference proteome</keyword>
<keyword evidence="1" id="KW-0511">Multifunctional enzyme</keyword>
<dbReference type="InterPro" id="IPR043128">
    <property type="entry name" value="Rev_trsase/Diguanyl_cyclase"/>
</dbReference>
<dbReference type="PANTHER" id="PTHR37984:SF5">
    <property type="entry name" value="PROTEIN NYNRIN-LIKE"/>
    <property type="match status" value="1"/>
</dbReference>
<dbReference type="InterPro" id="IPR036397">
    <property type="entry name" value="RNaseH_sf"/>
</dbReference>
<dbReference type="OMA" id="FLVHERE"/>
<dbReference type="FunFam" id="1.10.340.70:FF:000001">
    <property type="entry name" value="Retrovirus-related Pol polyprotein from transposon gypsy-like Protein"/>
    <property type="match status" value="1"/>
</dbReference>
<dbReference type="FunFam" id="3.30.420.10:FF:000032">
    <property type="entry name" value="Retrovirus-related Pol polyprotein from transposon 297-like Protein"/>
    <property type="match status" value="1"/>
</dbReference>
<reference evidence="5" key="2">
    <citation type="submission" date="2025-08" db="UniProtKB">
        <authorList>
            <consortium name="Ensembl"/>
        </authorList>
    </citation>
    <scope>IDENTIFICATION</scope>
</reference>
<reference evidence="5" key="3">
    <citation type="submission" date="2025-09" db="UniProtKB">
        <authorList>
            <consortium name="Ensembl"/>
        </authorList>
    </citation>
    <scope>IDENTIFICATION</scope>
</reference>
<organism evidence="5 6">
    <name type="scientific">Latimeria chalumnae</name>
    <name type="common">Coelacanth</name>
    <dbReference type="NCBI Taxonomy" id="7897"/>
    <lineage>
        <taxon>Eukaryota</taxon>
        <taxon>Metazoa</taxon>
        <taxon>Chordata</taxon>
        <taxon>Craniata</taxon>
        <taxon>Vertebrata</taxon>
        <taxon>Euteleostomi</taxon>
        <taxon>Coelacanthiformes</taxon>
        <taxon>Coelacanthidae</taxon>
        <taxon>Latimeria</taxon>
    </lineage>
</organism>
<dbReference type="InterPro" id="IPR041577">
    <property type="entry name" value="RT_RNaseH_2"/>
</dbReference>
<dbReference type="Gene3D" id="1.10.340.70">
    <property type="match status" value="1"/>
</dbReference>
<dbReference type="SUPFAM" id="SSF56672">
    <property type="entry name" value="DNA/RNA polymerases"/>
    <property type="match status" value="1"/>
</dbReference>
<dbReference type="Pfam" id="PF00665">
    <property type="entry name" value="rve"/>
    <property type="match status" value="1"/>
</dbReference>
<feature type="compositionally biased region" description="Low complexity" evidence="3">
    <location>
        <begin position="170"/>
        <end position="180"/>
    </location>
</feature>
<evidence type="ECO:0000313" key="6">
    <source>
        <dbReference type="Proteomes" id="UP000008672"/>
    </source>
</evidence>
<feature type="domain" description="Integrase catalytic" evidence="4">
    <location>
        <begin position="345"/>
        <end position="503"/>
    </location>
</feature>
<dbReference type="EMBL" id="AFYH01047126">
    <property type="status" value="NOT_ANNOTATED_CDS"/>
    <property type="molecule type" value="Genomic_DNA"/>
</dbReference>
<dbReference type="InParanoid" id="H3BCP7"/>
<dbReference type="GO" id="GO:0003676">
    <property type="term" value="F:nucleic acid binding"/>
    <property type="evidence" value="ECO:0007669"/>
    <property type="project" value="InterPro"/>
</dbReference>
<dbReference type="InterPro" id="IPR001584">
    <property type="entry name" value="Integrase_cat-core"/>
</dbReference>
<evidence type="ECO:0000256" key="2">
    <source>
        <dbReference type="ARBA" id="ARBA00039658"/>
    </source>
</evidence>
<dbReference type="InterPro" id="IPR041588">
    <property type="entry name" value="Integrase_H2C2"/>
</dbReference>
<dbReference type="Pfam" id="PF17919">
    <property type="entry name" value="RT_RNaseH_2"/>
    <property type="match status" value="1"/>
</dbReference>
<dbReference type="GO" id="GO:0003824">
    <property type="term" value="F:catalytic activity"/>
    <property type="evidence" value="ECO:0007669"/>
    <property type="project" value="UniProtKB-KW"/>
</dbReference>
<protein>
    <recommendedName>
        <fullName evidence="2">Gypsy retrotransposon integrase-like protein 1</fullName>
    </recommendedName>
</protein>
<feature type="region of interest" description="Disordered" evidence="3">
    <location>
        <begin position="153"/>
        <end position="180"/>
    </location>
</feature>
<reference evidence="6" key="1">
    <citation type="submission" date="2011-08" db="EMBL/GenBank/DDBJ databases">
        <title>The draft genome of Latimeria chalumnae.</title>
        <authorList>
            <person name="Di Palma F."/>
            <person name="Alfoldi J."/>
            <person name="Johnson J."/>
            <person name="Berlin A."/>
            <person name="Gnerre S."/>
            <person name="Jaffe D."/>
            <person name="MacCallum I."/>
            <person name="Young S."/>
            <person name="Walker B.J."/>
            <person name="Lander E."/>
            <person name="Lindblad-Toh K."/>
        </authorList>
    </citation>
    <scope>NUCLEOTIDE SEQUENCE [LARGE SCALE GENOMIC DNA]</scope>
    <source>
        <strain evidence="6">Wild caught</strain>
    </source>
</reference>
<dbReference type="AlphaFoldDB" id="H3BCP7"/>
<dbReference type="InterPro" id="IPR050951">
    <property type="entry name" value="Retrovirus_Pol_polyprotein"/>
</dbReference>
<proteinExistence type="predicted"/>
<evidence type="ECO:0000259" key="4">
    <source>
        <dbReference type="PROSITE" id="PS50994"/>
    </source>
</evidence>
<dbReference type="Proteomes" id="UP000008672">
    <property type="component" value="Unassembled WGS sequence"/>
</dbReference>
<dbReference type="STRING" id="7897.ENSLACP00000019668"/>
<dbReference type="Pfam" id="PF17921">
    <property type="entry name" value="Integrase_H2C2"/>
    <property type="match status" value="1"/>
</dbReference>
<dbReference type="FunFam" id="3.30.70.270:FF:000020">
    <property type="entry name" value="Transposon Tf2-6 polyprotein-like Protein"/>
    <property type="match status" value="1"/>
</dbReference>
<dbReference type="GeneTree" id="ENSGT01000000214408"/>
<sequence length="511" mass="58778">PDPKTTNKVKEWPRPTTSTEVHAFIGLCSYHRHFISNFAQKAASLHHLTQKNVPFVWSTEHEDAFWYFKQDLTNPPIMAFPNFHQPFKLYTDASITATGAVLAQEQQGTEKILSLHSLCLTKIPVENDATGRHTRWTLELDLFQWHIQYHHGKRHGNADSMSRRPPDAPSTTTYTSVSTTNECPVTSIETPGLASVNLTDIFSADGNELIQQQSDPILCKVIVWKQQKKHPAYWAIEDEPLALKVHPWLVATQGILYMRGKKKPGKSSTLLAIIPDAMRQQVMEYLHGHPMVGHLGINKTLQRAWDVCYWPGMSKDLSKFCKQCLPCQSRSMPNPRVRAPMQSVLATYPFQKVAADITELPITTRCNRYVLFVQDYFSKYVNLYAFQDQCVATIAQCLFEKYLQEHGFPESLHTDQGRQFESDMVQQICHLLRIIKTRTSAYHPQGDGMVERYNWTLKDQLAKTLYEKGSQWDEHLSQMQLAYNTSVHDSTGYTPFFLVHEREARLPIHWM</sequence>
<evidence type="ECO:0000313" key="5">
    <source>
        <dbReference type="Ensembl" id="ENSLACP00000019668.1"/>
    </source>
</evidence>
<evidence type="ECO:0000256" key="1">
    <source>
        <dbReference type="ARBA" id="ARBA00023268"/>
    </source>
</evidence>
<dbReference type="Gene3D" id="3.30.70.270">
    <property type="match status" value="1"/>
</dbReference>
<name>H3BCP7_LATCH</name>
<dbReference type="PROSITE" id="PS50994">
    <property type="entry name" value="INTEGRASE"/>
    <property type="match status" value="1"/>
</dbReference>
<dbReference type="PANTHER" id="PTHR37984">
    <property type="entry name" value="PROTEIN CBG26694"/>
    <property type="match status" value="1"/>
</dbReference>
<dbReference type="GO" id="GO:0015074">
    <property type="term" value="P:DNA integration"/>
    <property type="evidence" value="ECO:0007669"/>
    <property type="project" value="InterPro"/>
</dbReference>
<dbReference type="Ensembl" id="ENSLACT00000019806.1">
    <property type="protein sequence ID" value="ENSLACP00000019668.1"/>
    <property type="gene ID" value="ENSLACG00000017293.1"/>
</dbReference>
<dbReference type="InterPro" id="IPR012337">
    <property type="entry name" value="RNaseH-like_sf"/>
</dbReference>
<accession>H3BCP7</accession>
<dbReference type="SUPFAM" id="SSF53098">
    <property type="entry name" value="Ribonuclease H-like"/>
    <property type="match status" value="1"/>
</dbReference>
<evidence type="ECO:0000256" key="3">
    <source>
        <dbReference type="SAM" id="MobiDB-lite"/>
    </source>
</evidence>
<dbReference type="Gene3D" id="3.30.420.10">
    <property type="entry name" value="Ribonuclease H-like superfamily/Ribonuclease H"/>
    <property type="match status" value="1"/>
</dbReference>
<dbReference type="FunCoup" id="H3BCP7">
    <property type="interactions" value="75"/>
</dbReference>
<dbReference type="HOGENOM" id="CLU_000384_9_5_1"/>
<dbReference type="eggNOG" id="KOG0017">
    <property type="taxonomic scope" value="Eukaryota"/>
</dbReference>